<feature type="transmembrane region" description="Helical" evidence="9">
    <location>
        <begin position="235"/>
        <end position="253"/>
    </location>
</feature>
<protein>
    <submittedName>
        <fullName evidence="12">Rhomboid family intramembrane serine protease GlpG</fullName>
    </submittedName>
</protein>
<evidence type="ECO:0000256" key="9">
    <source>
        <dbReference type="SAM" id="Phobius"/>
    </source>
</evidence>
<dbReference type="NCBIfam" id="TIGR04239">
    <property type="entry name" value="rhombo_GlpG"/>
    <property type="match status" value="1"/>
</dbReference>
<keyword evidence="5 9" id="KW-0812">Transmembrane</keyword>
<feature type="transmembrane region" description="Helical" evidence="9">
    <location>
        <begin position="203"/>
        <end position="223"/>
    </location>
</feature>
<dbReference type="InterPro" id="IPR035952">
    <property type="entry name" value="Rhomboid-like_sf"/>
</dbReference>
<dbReference type="EMBL" id="BMGJ01000019">
    <property type="protein sequence ID" value="GGD77265.1"/>
    <property type="molecule type" value="Genomic_DNA"/>
</dbReference>
<dbReference type="RefSeq" id="WP_099036131.1">
    <property type="nucleotide sequence ID" value="NZ_BMGJ01000019.1"/>
</dbReference>
<dbReference type="InterPro" id="IPR022764">
    <property type="entry name" value="Peptidase_S54_rhomboid_dom"/>
</dbReference>
<reference evidence="13" key="1">
    <citation type="journal article" date="2019" name="Int. J. Syst. Evol. Microbiol.">
        <title>The Global Catalogue of Microorganisms (GCM) 10K type strain sequencing project: providing services to taxonomists for standard genome sequencing and annotation.</title>
        <authorList>
            <consortium name="The Broad Institute Genomics Platform"/>
            <consortium name="The Broad Institute Genome Sequencing Center for Infectious Disease"/>
            <person name="Wu L."/>
            <person name="Ma J."/>
        </authorList>
    </citation>
    <scope>NUCLEOTIDE SEQUENCE [LARGE SCALE GENOMIC DNA]</scope>
    <source>
        <strain evidence="13">CGMCC 1.12923</strain>
    </source>
</reference>
<dbReference type="Proteomes" id="UP000614272">
    <property type="component" value="Unassembled WGS sequence"/>
</dbReference>
<evidence type="ECO:0000256" key="4">
    <source>
        <dbReference type="ARBA" id="ARBA00022519"/>
    </source>
</evidence>
<comment type="subcellular location">
    <subcellularLocation>
        <location evidence="1">Membrane</location>
        <topology evidence="1">Multi-pass membrane protein</topology>
    </subcellularLocation>
</comment>
<dbReference type="InterPro" id="IPR023662">
    <property type="entry name" value="Rhomboid_protease_GlpG"/>
</dbReference>
<dbReference type="Pfam" id="PF01694">
    <property type="entry name" value="Rhomboid"/>
    <property type="match status" value="1"/>
</dbReference>
<keyword evidence="4" id="KW-0997">Cell inner membrane</keyword>
<dbReference type="Gene3D" id="1.20.1540.10">
    <property type="entry name" value="Rhomboid-like"/>
    <property type="match status" value="1"/>
</dbReference>
<comment type="caution">
    <text evidence="12">The sequence shown here is derived from an EMBL/GenBank/DDBJ whole genome shotgun (WGS) entry which is preliminary data.</text>
</comment>
<dbReference type="InterPro" id="IPR038236">
    <property type="entry name" value="GlpG_N_sf"/>
</dbReference>
<evidence type="ECO:0000256" key="5">
    <source>
        <dbReference type="ARBA" id="ARBA00022692"/>
    </source>
</evidence>
<keyword evidence="13" id="KW-1185">Reference proteome</keyword>
<feature type="transmembrane region" description="Helical" evidence="9">
    <location>
        <begin position="259"/>
        <end position="277"/>
    </location>
</feature>
<comment type="similarity">
    <text evidence="2">Belongs to the peptidase S54 family.</text>
</comment>
<feature type="domain" description="Peptidase S54 GlpG peptidase N-terminal" evidence="11">
    <location>
        <begin position="1"/>
        <end position="77"/>
    </location>
</feature>
<evidence type="ECO:0000256" key="2">
    <source>
        <dbReference type="ARBA" id="ARBA00009045"/>
    </source>
</evidence>
<evidence type="ECO:0000256" key="7">
    <source>
        <dbReference type="ARBA" id="ARBA00022989"/>
    </source>
</evidence>
<gene>
    <name evidence="12" type="primary">glpG</name>
    <name evidence="12" type="ORF">GCM10011357_35420</name>
</gene>
<keyword evidence="7 9" id="KW-1133">Transmembrane helix</keyword>
<evidence type="ECO:0000313" key="12">
    <source>
        <dbReference type="EMBL" id="GGD77265.1"/>
    </source>
</evidence>
<evidence type="ECO:0000256" key="3">
    <source>
        <dbReference type="ARBA" id="ARBA00022475"/>
    </source>
</evidence>
<evidence type="ECO:0000259" key="11">
    <source>
        <dbReference type="Pfam" id="PF12122"/>
    </source>
</evidence>
<keyword evidence="8 9" id="KW-0472">Membrane</keyword>
<dbReference type="GO" id="GO:0008233">
    <property type="term" value="F:peptidase activity"/>
    <property type="evidence" value="ECO:0007669"/>
    <property type="project" value="UniProtKB-KW"/>
</dbReference>
<dbReference type="InterPro" id="IPR022732">
    <property type="entry name" value="Peptidase_S54_GlpG_N"/>
</dbReference>
<dbReference type="Pfam" id="PF12122">
    <property type="entry name" value="Rhomboid_N"/>
    <property type="match status" value="1"/>
</dbReference>
<feature type="transmembrane region" description="Helical" evidence="9">
    <location>
        <begin position="178"/>
        <end position="197"/>
    </location>
</feature>
<accession>A0ABQ1RPR3</accession>
<evidence type="ECO:0000259" key="10">
    <source>
        <dbReference type="Pfam" id="PF01694"/>
    </source>
</evidence>
<dbReference type="PANTHER" id="PTHR43731">
    <property type="entry name" value="RHOMBOID PROTEASE"/>
    <property type="match status" value="1"/>
</dbReference>
<evidence type="ECO:0000256" key="6">
    <source>
        <dbReference type="ARBA" id="ARBA00022801"/>
    </source>
</evidence>
<feature type="transmembrane region" description="Helical" evidence="9">
    <location>
        <begin position="96"/>
        <end position="121"/>
    </location>
</feature>
<sequence length="282" mass="31694">MPQLIAFARERDARLLANYLQLNGITVSYQLDEGEHPHSLVLMHESQLAQARTLVEEFIRNPQDKKYQQAAWQQGSIVSMQASGQKSLLPLLRKGLLSPLTSIVLALCLLVYLASVLGWFAPLHQVLIFQPLSQLAETHQWWRLLGPAFMHFSVLHIVFNLLWWGVLGTQIEQRLGSINLLLIFLFTAIFSNYAQYLASGPNFGGLSGVVYGVMGFVWWCGILRPAWGLSLSKPLVGFILIWLILGYTDMLWVKMANTAHTVGLLTGCVLALVYTRFGKNRS</sequence>
<feature type="domain" description="Peptidase S54 rhomboid" evidence="10">
    <location>
        <begin position="139"/>
        <end position="275"/>
    </location>
</feature>
<evidence type="ECO:0000256" key="1">
    <source>
        <dbReference type="ARBA" id="ARBA00004141"/>
    </source>
</evidence>
<keyword evidence="12" id="KW-0645">Protease</keyword>
<dbReference type="PANTHER" id="PTHR43731:SF14">
    <property type="entry name" value="PRESENILIN-ASSOCIATED RHOMBOID-LIKE PROTEIN, MITOCHONDRIAL"/>
    <property type="match status" value="1"/>
</dbReference>
<dbReference type="InterPro" id="IPR050925">
    <property type="entry name" value="Rhomboid_protease_S54"/>
</dbReference>
<dbReference type="SUPFAM" id="SSF144091">
    <property type="entry name" value="Rhomboid-like"/>
    <property type="match status" value="1"/>
</dbReference>
<organism evidence="12 13">
    <name type="scientific">Lacimicrobium alkaliphilum</name>
    <dbReference type="NCBI Taxonomy" id="1526571"/>
    <lineage>
        <taxon>Bacteria</taxon>
        <taxon>Pseudomonadati</taxon>
        <taxon>Pseudomonadota</taxon>
        <taxon>Gammaproteobacteria</taxon>
        <taxon>Alteromonadales</taxon>
        <taxon>Alteromonadaceae</taxon>
        <taxon>Lacimicrobium</taxon>
    </lineage>
</organism>
<proteinExistence type="inferred from homology"/>
<evidence type="ECO:0000313" key="13">
    <source>
        <dbReference type="Proteomes" id="UP000614272"/>
    </source>
</evidence>
<dbReference type="GO" id="GO:0006508">
    <property type="term" value="P:proteolysis"/>
    <property type="evidence" value="ECO:0007669"/>
    <property type="project" value="UniProtKB-KW"/>
</dbReference>
<evidence type="ECO:0000256" key="8">
    <source>
        <dbReference type="ARBA" id="ARBA00023136"/>
    </source>
</evidence>
<name>A0ABQ1RPR3_9ALTE</name>
<keyword evidence="6" id="KW-0378">Hydrolase</keyword>
<dbReference type="Gene3D" id="3.30.70.2350">
    <property type="match status" value="1"/>
</dbReference>
<keyword evidence="3" id="KW-1003">Cell membrane</keyword>
<feature type="transmembrane region" description="Helical" evidence="9">
    <location>
        <begin position="141"/>
        <end position="166"/>
    </location>
</feature>